<evidence type="ECO:0000313" key="3">
    <source>
        <dbReference type="EMBL" id="KIH67844.1"/>
    </source>
</evidence>
<organism evidence="3 4">
    <name type="scientific">Ancylostoma duodenale</name>
    <dbReference type="NCBI Taxonomy" id="51022"/>
    <lineage>
        <taxon>Eukaryota</taxon>
        <taxon>Metazoa</taxon>
        <taxon>Ecdysozoa</taxon>
        <taxon>Nematoda</taxon>
        <taxon>Chromadorea</taxon>
        <taxon>Rhabditida</taxon>
        <taxon>Rhabditina</taxon>
        <taxon>Rhabditomorpha</taxon>
        <taxon>Strongyloidea</taxon>
        <taxon>Ancylostomatidae</taxon>
        <taxon>Ancylostomatinae</taxon>
        <taxon>Ancylostoma</taxon>
    </lineage>
</organism>
<dbReference type="GO" id="GO:0000166">
    <property type="term" value="F:nucleotide binding"/>
    <property type="evidence" value="ECO:0007669"/>
    <property type="project" value="UniProtKB-KW"/>
</dbReference>
<dbReference type="PANTHER" id="PTHR11920">
    <property type="entry name" value="GUANYLYL CYCLASE"/>
    <property type="match status" value="1"/>
</dbReference>
<dbReference type="Proteomes" id="UP000054047">
    <property type="component" value="Unassembled WGS sequence"/>
</dbReference>
<proteinExistence type="predicted"/>
<dbReference type="PANTHER" id="PTHR11920:SF495">
    <property type="entry name" value="RECEPTOR-TYPE GUANYLATE CYCLASE GCY-7"/>
    <property type="match status" value="1"/>
</dbReference>
<name>A0A0C2H8C6_9BILA</name>
<gene>
    <name evidence="3" type="ORF">ANCDUO_01823</name>
</gene>
<dbReference type="GO" id="GO:0005886">
    <property type="term" value="C:plasma membrane"/>
    <property type="evidence" value="ECO:0007669"/>
    <property type="project" value="TreeGrafter"/>
</dbReference>
<dbReference type="AlphaFoldDB" id="A0A0C2H8C6"/>
<dbReference type="InterPro" id="IPR050401">
    <property type="entry name" value="Cyclic_nucleotide_synthase"/>
</dbReference>
<dbReference type="EMBL" id="KN726552">
    <property type="protein sequence ID" value="KIH67844.1"/>
    <property type="molecule type" value="Genomic_DNA"/>
</dbReference>
<evidence type="ECO:0000256" key="2">
    <source>
        <dbReference type="ARBA" id="ARBA00023239"/>
    </source>
</evidence>
<keyword evidence="2" id="KW-0456">Lyase</keyword>
<dbReference type="GO" id="GO:0004383">
    <property type="term" value="F:guanylate cyclase activity"/>
    <property type="evidence" value="ECO:0007669"/>
    <property type="project" value="TreeGrafter"/>
</dbReference>
<dbReference type="GO" id="GO:0001653">
    <property type="term" value="F:peptide receptor activity"/>
    <property type="evidence" value="ECO:0007669"/>
    <property type="project" value="TreeGrafter"/>
</dbReference>
<dbReference type="InterPro" id="IPR011009">
    <property type="entry name" value="Kinase-like_dom_sf"/>
</dbReference>
<evidence type="ECO:0000256" key="1">
    <source>
        <dbReference type="ARBA" id="ARBA00022741"/>
    </source>
</evidence>
<keyword evidence="4" id="KW-1185">Reference proteome</keyword>
<dbReference type="GO" id="GO:0004016">
    <property type="term" value="F:adenylate cyclase activity"/>
    <property type="evidence" value="ECO:0007669"/>
    <property type="project" value="TreeGrafter"/>
</dbReference>
<accession>A0A0C2H8C6</accession>
<protein>
    <recommendedName>
        <fullName evidence="5">Serine-threonine/tyrosine-protein kinase catalytic domain-containing protein</fullName>
    </recommendedName>
</protein>
<reference evidence="3 4" key="1">
    <citation type="submission" date="2013-12" db="EMBL/GenBank/DDBJ databases">
        <title>Draft genome of the parsitic nematode Ancylostoma duodenale.</title>
        <authorList>
            <person name="Mitreva M."/>
        </authorList>
    </citation>
    <scope>NUCLEOTIDE SEQUENCE [LARGE SCALE GENOMIC DNA]</scope>
    <source>
        <strain evidence="3 4">Zhejiang</strain>
    </source>
</reference>
<dbReference type="SUPFAM" id="SSF56112">
    <property type="entry name" value="Protein kinase-like (PK-like)"/>
    <property type="match status" value="1"/>
</dbReference>
<dbReference type="Gene3D" id="1.10.510.10">
    <property type="entry name" value="Transferase(Phosphotransferase) domain 1"/>
    <property type="match status" value="1"/>
</dbReference>
<keyword evidence="1" id="KW-0547">Nucleotide-binding</keyword>
<dbReference type="OrthoDB" id="4062651at2759"/>
<sequence>MEYVPLLYRNADSKASKNKRAEMDRLNALWQIHFTSLTVLGNKNEPVAALKHEIRINFDSKEAAVFRLMRQIENENVNRFIGICIDGPQMMSLWRHCSRGSINDVVMKGALMMDNFFVVSLLKDIVNIFCGQLQKSFALQSAVNLKKLMYTELIYMVKKGGHNALRPPLDVHENNDVNQALLHLIRDCWAERPSERPPIDKVKSSLRSMNTSKLVYQYLLSHEQLRPVMFHPEIIEVSSLAIA</sequence>
<evidence type="ECO:0000313" key="4">
    <source>
        <dbReference type="Proteomes" id="UP000054047"/>
    </source>
</evidence>
<evidence type="ECO:0008006" key="5">
    <source>
        <dbReference type="Google" id="ProtNLM"/>
    </source>
</evidence>
<dbReference type="GO" id="GO:0007168">
    <property type="term" value="P:receptor guanylyl cyclase signaling pathway"/>
    <property type="evidence" value="ECO:0007669"/>
    <property type="project" value="TreeGrafter"/>
</dbReference>